<evidence type="ECO:0000313" key="1">
    <source>
        <dbReference type="EMBL" id="SFV86975.1"/>
    </source>
</evidence>
<name>A0A1W1DZ52_9ZZZZ</name>
<organism evidence="1">
    <name type="scientific">hydrothermal vent metagenome</name>
    <dbReference type="NCBI Taxonomy" id="652676"/>
    <lineage>
        <taxon>unclassified sequences</taxon>
        <taxon>metagenomes</taxon>
        <taxon>ecological metagenomes</taxon>
    </lineage>
</organism>
<dbReference type="EMBL" id="FPHY01000129">
    <property type="protein sequence ID" value="SFV86975.1"/>
    <property type="molecule type" value="Genomic_DNA"/>
</dbReference>
<protein>
    <submittedName>
        <fullName evidence="1">Uncharacterized protein</fullName>
    </submittedName>
</protein>
<accession>A0A1W1DZ52</accession>
<reference evidence="1" key="1">
    <citation type="submission" date="2016-10" db="EMBL/GenBank/DDBJ databases">
        <authorList>
            <person name="de Groot N.N."/>
        </authorList>
    </citation>
    <scope>NUCLEOTIDE SEQUENCE</scope>
</reference>
<sequence>MIDYEKKYGLSVDDVKIIDENIKKANQIFTKISKKPNAIKENCESNAIKTYLDSL</sequence>
<dbReference type="AlphaFoldDB" id="A0A1W1DZ52"/>
<gene>
    <name evidence="1" type="ORF">MNB_SUP05-SYMBIONT-4-1347</name>
</gene>
<proteinExistence type="predicted"/>